<dbReference type="RefSeq" id="WP_187246630.1">
    <property type="nucleotide sequence ID" value="NZ_BAAAOK010000001.1"/>
</dbReference>
<evidence type="ECO:0000256" key="1">
    <source>
        <dbReference type="SAM" id="MobiDB-lite"/>
    </source>
</evidence>
<reference evidence="2 3" key="1">
    <citation type="submission" date="2020-06" db="EMBL/GenBank/DDBJ databases">
        <title>Actinomadura xiongansis sp. nov., isolated from soil of Baiyangdian.</title>
        <authorList>
            <person name="Zhang X."/>
        </authorList>
    </citation>
    <scope>NUCLEOTIDE SEQUENCE [LARGE SCALE GENOMIC DNA]</scope>
    <source>
        <strain evidence="2 3">HBUM206468</strain>
    </source>
</reference>
<dbReference type="EMBL" id="JABVEC010000029">
    <property type="protein sequence ID" value="MBC6469578.1"/>
    <property type="molecule type" value="Genomic_DNA"/>
</dbReference>
<dbReference type="Proteomes" id="UP000805614">
    <property type="component" value="Unassembled WGS sequence"/>
</dbReference>
<organism evidence="2 3">
    <name type="scientific">Actinomadura alba</name>
    <dbReference type="NCBI Taxonomy" id="406431"/>
    <lineage>
        <taxon>Bacteria</taxon>
        <taxon>Bacillati</taxon>
        <taxon>Actinomycetota</taxon>
        <taxon>Actinomycetes</taxon>
        <taxon>Streptosporangiales</taxon>
        <taxon>Thermomonosporaceae</taxon>
        <taxon>Actinomadura</taxon>
    </lineage>
</organism>
<evidence type="ECO:0000313" key="3">
    <source>
        <dbReference type="Proteomes" id="UP000805614"/>
    </source>
</evidence>
<feature type="region of interest" description="Disordered" evidence="1">
    <location>
        <begin position="39"/>
        <end position="59"/>
    </location>
</feature>
<evidence type="ECO:0000313" key="2">
    <source>
        <dbReference type="EMBL" id="MBC6469578.1"/>
    </source>
</evidence>
<gene>
    <name evidence="2" type="ORF">HKK74_29405</name>
</gene>
<comment type="caution">
    <text evidence="2">The sequence shown here is derived from an EMBL/GenBank/DDBJ whole genome shotgun (WGS) entry which is preliminary data.</text>
</comment>
<sequence>MAFPAGPSATVGAQQLASDWTSLEASAYCRVTVEDTGGKRAWSNPIPMGRAAQAPVPQA</sequence>
<accession>A0ABR7LY11</accession>
<proteinExistence type="predicted"/>
<name>A0ABR7LY11_9ACTN</name>
<keyword evidence="3" id="KW-1185">Reference proteome</keyword>
<protein>
    <submittedName>
        <fullName evidence="2">Uncharacterized protein</fullName>
    </submittedName>
</protein>